<dbReference type="KEGG" id="rlc:K227x_18760"/>
<dbReference type="AlphaFoldDB" id="A0A517N8P3"/>
<evidence type="ECO:0000256" key="1">
    <source>
        <dbReference type="ARBA" id="ARBA00022679"/>
    </source>
</evidence>
<evidence type="ECO:0000313" key="4">
    <source>
        <dbReference type="EMBL" id="QDT03492.1"/>
    </source>
</evidence>
<dbReference type="InterPro" id="IPR011004">
    <property type="entry name" value="Trimer_LpxA-like_sf"/>
</dbReference>
<sequence>MLATLKNIISAPRIWQLQRRGLIVDCADNQSIRPFRIRGKLSGSSLCVGSGSIVHANINFDRDGASVVVGNRVFIGRSNLVTAKGITIEDDVMVSWNVTVVDHDSHSINYRQRHNDVAQWIHGVKDWTSVPVAEVRLKSKCWIGMNATILKGIVVGEGAVVGAGAVVTRDVPDWTVVAGNPARVIKEIPAIERC</sequence>
<dbReference type="InterPro" id="IPR018357">
    <property type="entry name" value="Hexapep_transf_CS"/>
</dbReference>
<dbReference type="PANTHER" id="PTHR23416">
    <property type="entry name" value="SIALIC ACID SYNTHASE-RELATED"/>
    <property type="match status" value="1"/>
</dbReference>
<proteinExistence type="predicted"/>
<keyword evidence="5" id="KW-1185">Reference proteome</keyword>
<keyword evidence="3 4" id="KW-0012">Acyltransferase</keyword>
<gene>
    <name evidence="4" type="ORF">K227x_18760</name>
</gene>
<evidence type="ECO:0000313" key="5">
    <source>
        <dbReference type="Proteomes" id="UP000318538"/>
    </source>
</evidence>
<evidence type="ECO:0000256" key="2">
    <source>
        <dbReference type="ARBA" id="ARBA00022737"/>
    </source>
</evidence>
<name>A0A517N8P3_9BACT</name>
<dbReference type="Gene3D" id="2.160.10.10">
    <property type="entry name" value="Hexapeptide repeat proteins"/>
    <property type="match status" value="1"/>
</dbReference>
<dbReference type="SUPFAM" id="SSF51161">
    <property type="entry name" value="Trimeric LpxA-like enzymes"/>
    <property type="match status" value="1"/>
</dbReference>
<dbReference type="EC" id="2.3.1.-" evidence="4"/>
<dbReference type="InterPro" id="IPR051159">
    <property type="entry name" value="Hexapeptide_acetyltransf"/>
</dbReference>
<dbReference type="EMBL" id="CP036525">
    <property type="protein sequence ID" value="QDT03492.1"/>
    <property type="molecule type" value="Genomic_DNA"/>
</dbReference>
<dbReference type="PROSITE" id="PS00101">
    <property type="entry name" value="HEXAPEP_TRANSFERASES"/>
    <property type="match status" value="1"/>
</dbReference>
<keyword evidence="2" id="KW-0677">Repeat</keyword>
<dbReference type="InterPro" id="IPR001451">
    <property type="entry name" value="Hexapep"/>
</dbReference>
<accession>A0A517N8P3</accession>
<dbReference type="Pfam" id="PF00132">
    <property type="entry name" value="Hexapep"/>
    <property type="match status" value="1"/>
</dbReference>
<evidence type="ECO:0000256" key="3">
    <source>
        <dbReference type="ARBA" id="ARBA00023315"/>
    </source>
</evidence>
<protein>
    <submittedName>
        <fullName evidence="4">Acetyltransferase</fullName>
        <ecNumber evidence="4">2.3.1.-</ecNumber>
    </submittedName>
</protein>
<reference evidence="4 5" key="1">
    <citation type="submission" date="2019-02" db="EMBL/GenBank/DDBJ databases">
        <title>Deep-cultivation of Planctomycetes and their phenomic and genomic characterization uncovers novel biology.</title>
        <authorList>
            <person name="Wiegand S."/>
            <person name="Jogler M."/>
            <person name="Boedeker C."/>
            <person name="Pinto D."/>
            <person name="Vollmers J."/>
            <person name="Rivas-Marin E."/>
            <person name="Kohn T."/>
            <person name="Peeters S.H."/>
            <person name="Heuer A."/>
            <person name="Rast P."/>
            <person name="Oberbeckmann S."/>
            <person name="Bunk B."/>
            <person name="Jeske O."/>
            <person name="Meyerdierks A."/>
            <person name="Storesund J.E."/>
            <person name="Kallscheuer N."/>
            <person name="Luecker S."/>
            <person name="Lage O.M."/>
            <person name="Pohl T."/>
            <person name="Merkel B.J."/>
            <person name="Hornburger P."/>
            <person name="Mueller R.-W."/>
            <person name="Bruemmer F."/>
            <person name="Labrenz M."/>
            <person name="Spormann A.M."/>
            <person name="Op den Camp H."/>
            <person name="Overmann J."/>
            <person name="Amann R."/>
            <person name="Jetten M.S.M."/>
            <person name="Mascher T."/>
            <person name="Medema M.H."/>
            <person name="Devos D.P."/>
            <person name="Kaster A.-K."/>
            <person name="Ovreas L."/>
            <person name="Rohde M."/>
            <person name="Galperin M.Y."/>
            <person name="Jogler C."/>
        </authorList>
    </citation>
    <scope>NUCLEOTIDE SEQUENCE [LARGE SCALE GENOMIC DNA]</scope>
    <source>
        <strain evidence="4 5">K22_7</strain>
    </source>
</reference>
<dbReference type="Pfam" id="PF14602">
    <property type="entry name" value="Hexapep_2"/>
    <property type="match status" value="1"/>
</dbReference>
<dbReference type="GO" id="GO:0016746">
    <property type="term" value="F:acyltransferase activity"/>
    <property type="evidence" value="ECO:0007669"/>
    <property type="project" value="UniProtKB-KW"/>
</dbReference>
<organism evidence="4 5">
    <name type="scientific">Rubripirellula lacrimiformis</name>
    <dbReference type="NCBI Taxonomy" id="1930273"/>
    <lineage>
        <taxon>Bacteria</taxon>
        <taxon>Pseudomonadati</taxon>
        <taxon>Planctomycetota</taxon>
        <taxon>Planctomycetia</taxon>
        <taxon>Pirellulales</taxon>
        <taxon>Pirellulaceae</taxon>
        <taxon>Rubripirellula</taxon>
    </lineage>
</organism>
<dbReference type="Proteomes" id="UP000318538">
    <property type="component" value="Chromosome"/>
</dbReference>
<keyword evidence="1 4" id="KW-0808">Transferase</keyword>